<feature type="transmembrane region" description="Helical" evidence="5">
    <location>
        <begin position="32"/>
        <end position="50"/>
    </location>
</feature>
<accession>A0A2A5W7T4</accession>
<keyword evidence="4 5" id="KW-0472">Membrane</keyword>
<dbReference type="AlphaFoldDB" id="A0A2A5W7T4"/>
<evidence type="ECO:0000256" key="3">
    <source>
        <dbReference type="ARBA" id="ARBA00022989"/>
    </source>
</evidence>
<dbReference type="PANTHER" id="PTHR10361:SF28">
    <property type="entry name" value="P3 PROTEIN-RELATED"/>
    <property type="match status" value="1"/>
</dbReference>
<dbReference type="Gene3D" id="1.20.1530.20">
    <property type="match status" value="1"/>
</dbReference>
<evidence type="ECO:0000313" key="6">
    <source>
        <dbReference type="EMBL" id="PDH32472.1"/>
    </source>
</evidence>
<dbReference type="InterPro" id="IPR002657">
    <property type="entry name" value="BilAc:Na_symport/Acr3"/>
</dbReference>
<feature type="transmembrane region" description="Helical" evidence="5">
    <location>
        <begin position="214"/>
        <end position="236"/>
    </location>
</feature>
<keyword evidence="3 5" id="KW-1133">Transmembrane helix</keyword>
<evidence type="ECO:0000256" key="2">
    <source>
        <dbReference type="ARBA" id="ARBA00022692"/>
    </source>
</evidence>
<protein>
    <submittedName>
        <fullName evidence="6">Bile acid:sodium symporter</fullName>
    </submittedName>
</protein>
<evidence type="ECO:0000256" key="4">
    <source>
        <dbReference type="ARBA" id="ARBA00023136"/>
    </source>
</evidence>
<reference evidence="6 7" key="1">
    <citation type="submission" date="2017-08" db="EMBL/GenBank/DDBJ databases">
        <title>Fine stratification of microbial communities through a metagenomic profile of the photic zone.</title>
        <authorList>
            <person name="Haro-Moreno J.M."/>
            <person name="Lopez-Perez M."/>
            <person name="De La Torre J."/>
            <person name="Picazo A."/>
            <person name="Camacho A."/>
            <person name="Rodriguez-Valera F."/>
        </authorList>
    </citation>
    <scope>NUCLEOTIDE SEQUENCE [LARGE SCALE GENOMIC DNA]</scope>
    <source>
        <strain evidence="6">MED-G28</strain>
    </source>
</reference>
<comment type="caution">
    <text evidence="6">The sequence shown here is derived from an EMBL/GenBank/DDBJ whole genome shotgun (WGS) entry which is preliminary data.</text>
</comment>
<gene>
    <name evidence="6" type="ORF">CNF02_11860</name>
</gene>
<dbReference type="InterPro" id="IPR038770">
    <property type="entry name" value="Na+/solute_symporter_sf"/>
</dbReference>
<dbReference type="PANTHER" id="PTHR10361">
    <property type="entry name" value="SODIUM-BILE ACID COTRANSPORTER"/>
    <property type="match status" value="1"/>
</dbReference>
<evidence type="ECO:0000256" key="5">
    <source>
        <dbReference type="SAM" id="Phobius"/>
    </source>
</evidence>
<dbReference type="GO" id="GO:0016020">
    <property type="term" value="C:membrane"/>
    <property type="evidence" value="ECO:0007669"/>
    <property type="project" value="UniProtKB-SubCell"/>
</dbReference>
<dbReference type="Pfam" id="PF01758">
    <property type="entry name" value="SBF"/>
    <property type="match status" value="1"/>
</dbReference>
<name>A0A2A5W7T4_9GAMM</name>
<feature type="transmembrane region" description="Helical" evidence="5">
    <location>
        <begin position="62"/>
        <end position="85"/>
    </location>
</feature>
<organism evidence="6 7">
    <name type="scientific">OM182 bacterium MED-G28</name>
    <dbReference type="NCBI Taxonomy" id="1986256"/>
    <lineage>
        <taxon>Bacteria</taxon>
        <taxon>Pseudomonadati</taxon>
        <taxon>Pseudomonadota</taxon>
        <taxon>Gammaproteobacteria</taxon>
        <taxon>OMG group</taxon>
        <taxon>OM182 clade</taxon>
    </lineage>
</organism>
<feature type="transmembrane region" description="Helical" evidence="5">
    <location>
        <begin position="126"/>
        <end position="144"/>
    </location>
</feature>
<dbReference type="EMBL" id="NTJZ01000016">
    <property type="protein sequence ID" value="PDH32472.1"/>
    <property type="molecule type" value="Genomic_DNA"/>
</dbReference>
<sequence length="319" mass="34601">MTRFNQLFPVWALCLSCIAFVASDFLSSFEEAIVPLLAAVMFMMGLTLTQKDFRRISKEPKAVFIGVLLQFLLMPVLALTLAGMLQLSNQLTAGMVLVGSCAGGTASNVMTYLAKGDVALSISMTMASTLIGVFATPFLCAFYLSETVSVDTRGMLLSIMQMVFLPVFAGVIVNHLLHTQVVKFERFFPSLSILLILCIIAIVVALNSERLVDIGLLTLVAVILHNSLGLASGFFVSRLFGFNLKQSHTIAIEVGMQNSGLGVALALQYFSSTAALPGALFSVWHNVSGSMLASAWGNKRDSIEYLIKDQEHIKSEKIR</sequence>
<evidence type="ECO:0000313" key="7">
    <source>
        <dbReference type="Proteomes" id="UP000219329"/>
    </source>
</evidence>
<dbReference type="InterPro" id="IPR004710">
    <property type="entry name" value="Bilac:Na_transpt"/>
</dbReference>
<comment type="subcellular location">
    <subcellularLocation>
        <location evidence="1">Membrane</location>
        <topology evidence="1">Multi-pass membrane protein</topology>
    </subcellularLocation>
</comment>
<dbReference type="Proteomes" id="UP000219329">
    <property type="component" value="Unassembled WGS sequence"/>
</dbReference>
<proteinExistence type="predicted"/>
<feature type="transmembrane region" description="Helical" evidence="5">
    <location>
        <begin position="188"/>
        <end position="208"/>
    </location>
</feature>
<feature type="transmembrane region" description="Helical" evidence="5">
    <location>
        <begin position="156"/>
        <end position="176"/>
    </location>
</feature>
<keyword evidence="2 5" id="KW-0812">Transmembrane</keyword>
<evidence type="ECO:0000256" key="1">
    <source>
        <dbReference type="ARBA" id="ARBA00004141"/>
    </source>
</evidence>